<feature type="non-terminal residue" evidence="1">
    <location>
        <position position="1"/>
    </location>
</feature>
<reference evidence="1 2" key="1">
    <citation type="submission" date="2024-08" db="EMBL/GenBank/DDBJ databases">
        <title>Heavy metals resistant antinobacteria isolated from wastewater.</title>
        <authorList>
            <person name="Roman Ponce B."/>
            <person name="Blanco Mercado M.A."/>
            <person name="Avila Aldana I.N."/>
            <person name="Morales Arrieta S."/>
        </authorList>
    </citation>
    <scope>NUCLEOTIDE SEQUENCE [LARGE SCALE GENOMIC DNA]</scope>
    <source>
        <strain evidence="2">sma-1</strain>
    </source>
</reference>
<name>A0ABV5EWS0_9MICO</name>
<accession>A0ABV5EWS0</accession>
<dbReference type="EC" id="3.4.23.-" evidence="1"/>
<proteinExistence type="predicted"/>
<dbReference type="RefSeq" id="WP_378720102.1">
    <property type="nucleotide sequence ID" value="NZ_JBHLHV010000010.1"/>
</dbReference>
<sequence>PKCQVMVANGGTINFSGKFHNIKLSMGEYVFNIPMLSIPMGGVDVVLGVQWLQSLGTIAFNFQ</sequence>
<keyword evidence="2" id="KW-1185">Reference proteome</keyword>
<gene>
    <name evidence="1" type="ORF">AB7P39_15245</name>
</gene>
<protein>
    <submittedName>
        <fullName evidence="1">Retropepsin-like aspartic protease</fullName>
        <ecNumber evidence="1">3.4.23.-</ecNumber>
    </submittedName>
</protein>
<dbReference type="CDD" id="cd00303">
    <property type="entry name" value="retropepsin_like"/>
    <property type="match status" value="1"/>
</dbReference>
<dbReference type="InterPro" id="IPR021109">
    <property type="entry name" value="Peptidase_aspartic_dom_sf"/>
</dbReference>
<dbReference type="GO" id="GO:0016787">
    <property type="term" value="F:hydrolase activity"/>
    <property type="evidence" value="ECO:0007669"/>
    <property type="project" value="UniProtKB-KW"/>
</dbReference>
<organism evidence="1 2">
    <name type="scientific">Microbacterium plantarum</name>
    <dbReference type="NCBI Taxonomy" id="1816425"/>
    <lineage>
        <taxon>Bacteria</taxon>
        <taxon>Bacillati</taxon>
        <taxon>Actinomycetota</taxon>
        <taxon>Actinomycetes</taxon>
        <taxon>Micrococcales</taxon>
        <taxon>Microbacteriaceae</taxon>
        <taxon>Microbacterium</taxon>
    </lineage>
</organism>
<dbReference type="Proteomes" id="UP001589643">
    <property type="component" value="Unassembled WGS sequence"/>
</dbReference>
<keyword evidence="1" id="KW-0378">Hydrolase</keyword>
<comment type="caution">
    <text evidence="1">The sequence shown here is derived from an EMBL/GenBank/DDBJ whole genome shotgun (WGS) entry which is preliminary data.</text>
</comment>
<evidence type="ECO:0000313" key="1">
    <source>
        <dbReference type="EMBL" id="MFB8894202.1"/>
    </source>
</evidence>
<dbReference type="EMBL" id="JBHLHV010000010">
    <property type="protein sequence ID" value="MFB8894202.1"/>
    <property type="molecule type" value="Genomic_DNA"/>
</dbReference>
<evidence type="ECO:0000313" key="2">
    <source>
        <dbReference type="Proteomes" id="UP001589643"/>
    </source>
</evidence>
<dbReference type="Gene3D" id="2.40.70.10">
    <property type="entry name" value="Acid Proteases"/>
    <property type="match status" value="1"/>
</dbReference>